<accession>A0AA43TZU9</accession>
<evidence type="ECO:0000256" key="1">
    <source>
        <dbReference type="SAM" id="MobiDB-lite"/>
    </source>
</evidence>
<evidence type="ECO:0008006" key="4">
    <source>
        <dbReference type="Google" id="ProtNLM"/>
    </source>
</evidence>
<protein>
    <recommendedName>
        <fullName evidence="4">SUZ domain-containing protein</fullName>
    </recommendedName>
</protein>
<keyword evidence="3" id="KW-1185">Reference proteome</keyword>
<evidence type="ECO:0000313" key="2">
    <source>
        <dbReference type="EMBL" id="MDI1490637.1"/>
    </source>
</evidence>
<feature type="compositionally biased region" description="Basic and acidic residues" evidence="1">
    <location>
        <begin position="196"/>
        <end position="212"/>
    </location>
</feature>
<feature type="compositionally biased region" description="Acidic residues" evidence="1">
    <location>
        <begin position="101"/>
        <end position="110"/>
    </location>
</feature>
<dbReference type="Proteomes" id="UP001161017">
    <property type="component" value="Unassembled WGS sequence"/>
</dbReference>
<feature type="compositionally biased region" description="Polar residues" evidence="1">
    <location>
        <begin position="147"/>
        <end position="174"/>
    </location>
</feature>
<feature type="region of interest" description="Disordered" evidence="1">
    <location>
        <begin position="81"/>
        <end position="241"/>
    </location>
</feature>
<feature type="compositionally biased region" description="Low complexity" evidence="1">
    <location>
        <begin position="177"/>
        <end position="189"/>
    </location>
</feature>
<reference evidence="2" key="1">
    <citation type="journal article" date="2023" name="Genome Biol. Evol.">
        <title>First Whole Genome Sequence and Flow Cytometry Genome Size Data for the Lichen-Forming Fungus Ramalina farinacea (Ascomycota).</title>
        <authorList>
            <person name="Llewellyn T."/>
            <person name="Mian S."/>
            <person name="Hill R."/>
            <person name="Leitch I.J."/>
            <person name="Gaya E."/>
        </authorList>
    </citation>
    <scope>NUCLEOTIDE SEQUENCE</scope>
    <source>
        <strain evidence="2">LIQ254RAFAR</strain>
    </source>
</reference>
<feature type="compositionally biased region" description="Basic and acidic residues" evidence="1">
    <location>
        <begin position="120"/>
        <end position="143"/>
    </location>
</feature>
<dbReference type="AlphaFoldDB" id="A0AA43TZU9"/>
<comment type="caution">
    <text evidence="2">The sequence shown here is derived from an EMBL/GenBank/DDBJ whole genome shotgun (WGS) entry which is preliminary data.</text>
</comment>
<name>A0AA43TZU9_9LECA</name>
<organism evidence="2 3">
    <name type="scientific">Ramalina farinacea</name>
    <dbReference type="NCBI Taxonomy" id="258253"/>
    <lineage>
        <taxon>Eukaryota</taxon>
        <taxon>Fungi</taxon>
        <taxon>Dikarya</taxon>
        <taxon>Ascomycota</taxon>
        <taxon>Pezizomycotina</taxon>
        <taxon>Lecanoromycetes</taxon>
        <taxon>OSLEUM clade</taxon>
        <taxon>Lecanoromycetidae</taxon>
        <taxon>Lecanorales</taxon>
        <taxon>Lecanorineae</taxon>
        <taxon>Ramalinaceae</taxon>
        <taxon>Ramalina</taxon>
    </lineage>
</organism>
<dbReference type="EMBL" id="JAPUFD010000012">
    <property type="protein sequence ID" value="MDI1490637.1"/>
    <property type="molecule type" value="Genomic_DNA"/>
</dbReference>
<sequence>MSKKADAWDDDWIQKADSQPATPKPAPSAAKLSKQERRAKQAEFNKQIWQDAEKEQEDNYFLKAHDVVPLKSEFKPTMKVLSRKPNAKTGTTLDGIGQLNLEDDDDEDDDATKIVLTPEQQKEKAQREREEKAKAYEQRRRELFGNGDNNLNGAASSRKTGPGSPRNQSRANRGNDSRPSSAASARARPQLFDPSESAKPDFMRPQREDHSSEMQPIRQPIMPNANGQKGFGFASRGGRTD</sequence>
<feature type="region of interest" description="Disordered" evidence="1">
    <location>
        <begin position="1"/>
        <end position="43"/>
    </location>
</feature>
<evidence type="ECO:0000313" key="3">
    <source>
        <dbReference type="Proteomes" id="UP001161017"/>
    </source>
</evidence>
<gene>
    <name evidence="2" type="ORF">OHK93_001841</name>
</gene>
<proteinExistence type="predicted"/>
<feature type="compositionally biased region" description="Basic and acidic residues" evidence="1">
    <location>
        <begin position="33"/>
        <end position="43"/>
    </location>
</feature>